<comment type="caution">
    <text evidence="1">The sequence shown here is derived from an EMBL/GenBank/DDBJ whole genome shotgun (WGS) entry which is preliminary data.</text>
</comment>
<evidence type="ECO:0000313" key="1">
    <source>
        <dbReference type="EMBL" id="TDC90872.1"/>
    </source>
</evidence>
<organism evidence="1 2">
    <name type="scientific">Saccharopolyspora aridisoli</name>
    <dbReference type="NCBI Taxonomy" id="2530385"/>
    <lineage>
        <taxon>Bacteria</taxon>
        <taxon>Bacillati</taxon>
        <taxon>Actinomycetota</taxon>
        <taxon>Actinomycetes</taxon>
        <taxon>Pseudonocardiales</taxon>
        <taxon>Pseudonocardiaceae</taxon>
        <taxon>Saccharopolyspora</taxon>
    </lineage>
</organism>
<gene>
    <name evidence="1" type="ORF">E1161_17920</name>
</gene>
<evidence type="ECO:0000313" key="2">
    <source>
        <dbReference type="Proteomes" id="UP000294744"/>
    </source>
</evidence>
<dbReference type="AlphaFoldDB" id="A0A4R4UP00"/>
<keyword evidence="2" id="KW-1185">Reference proteome</keyword>
<dbReference type="OrthoDB" id="3694689at2"/>
<protein>
    <submittedName>
        <fullName evidence="1">Uncharacterized protein</fullName>
    </submittedName>
</protein>
<sequence>MMSARSTSWQDVNASADMISVAGQRLHEGTRAIAGTPAEAARARDALLDLSAASARLARQLDLFAADSGGGGSQPPDVHVALDQAAAAAEDLGNCTRAAARAIEDELADED</sequence>
<accession>A0A4R4UP00</accession>
<reference evidence="1 2" key="1">
    <citation type="submission" date="2019-03" db="EMBL/GenBank/DDBJ databases">
        <title>Draft genome sequences of novel Actinobacteria.</title>
        <authorList>
            <person name="Sahin N."/>
            <person name="Ay H."/>
            <person name="Saygin H."/>
        </authorList>
    </citation>
    <scope>NUCLEOTIDE SEQUENCE [LARGE SCALE GENOMIC DNA]</scope>
    <source>
        <strain evidence="1 2">16K404</strain>
    </source>
</reference>
<dbReference type="EMBL" id="SMKV01000022">
    <property type="protein sequence ID" value="TDC90872.1"/>
    <property type="molecule type" value="Genomic_DNA"/>
</dbReference>
<dbReference type="Proteomes" id="UP000294744">
    <property type="component" value="Unassembled WGS sequence"/>
</dbReference>
<name>A0A4R4UP00_9PSEU</name>
<proteinExistence type="predicted"/>